<name>A0A8K0A535_BRALA</name>
<dbReference type="OrthoDB" id="10199016at2759"/>
<feature type="compositionally biased region" description="Basic and acidic residues" evidence="1">
    <location>
        <begin position="249"/>
        <end position="261"/>
    </location>
</feature>
<reference evidence="2" key="1">
    <citation type="submission" date="2022-01" db="EMBL/GenBank/DDBJ databases">
        <authorList>
            <person name="Braso-Vives M."/>
        </authorList>
    </citation>
    <scope>NUCLEOTIDE SEQUENCE</scope>
</reference>
<feature type="region of interest" description="Disordered" evidence="1">
    <location>
        <begin position="16"/>
        <end position="43"/>
    </location>
</feature>
<proteinExistence type="predicted"/>
<dbReference type="Proteomes" id="UP000838412">
    <property type="component" value="Chromosome 6"/>
</dbReference>
<accession>A0A8K0A535</accession>
<keyword evidence="3" id="KW-1185">Reference proteome</keyword>
<dbReference type="AlphaFoldDB" id="A0A8K0A535"/>
<dbReference type="EMBL" id="OV696691">
    <property type="protein sequence ID" value="CAH1266667.1"/>
    <property type="molecule type" value="Genomic_DNA"/>
</dbReference>
<feature type="region of interest" description="Disordered" evidence="1">
    <location>
        <begin position="129"/>
        <end position="151"/>
    </location>
</feature>
<feature type="compositionally biased region" description="Low complexity" evidence="1">
    <location>
        <begin position="222"/>
        <end position="231"/>
    </location>
</feature>
<evidence type="ECO:0000313" key="3">
    <source>
        <dbReference type="Proteomes" id="UP000838412"/>
    </source>
</evidence>
<feature type="region of interest" description="Disordered" evidence="1">
    <location>
        <begin position="222"/>
        <end position="267"/>
    </location>
</feature>
<protein>
    <submittedName>
        <fullName evidence="2">Hypp3490 protein</fullName>
    </submittedName>
</protein>
<evidence type="ECO:0000313" key="2">
    <source>
        <dbReference type="EMBL" id="CAH1266667.1"/>
    </source>
</evidence>
<organism evidence="2 3">
    <name type="scientific">Branchiostoma lanceolatum</name>
    <name type="common">Common lancelet</name>
    <name type="synonym">Amphioxus lanceolatum</name>
    <dbReference type="NCBI Taxonomy" id="7740"/>
    <lineage>
        <taxon>Eukaryota</taxon>
        <taxon>Metazoa</taxon>
        <taxon>Chordata</taxon>
        <taxon>Cephalochordata</taxon>
        <taxon>Leptocardii</taxon>
        <taxon>Amphioxiformes</taxon>
        <taxon>Branchiostomatidae</taxon>
        <taxon>Branchiostoma</taxon>
    </lineage>
</organism>
<evidence type="ECO:0000256" key="1">
    <source>
        <dbReference type="SAM" id="MobiDB-lite"/>
    </source>
</evidence>
<sequence length="267" mass="28780">MTKPKTCTVCQLPVRGHRGPHGRGKCGVDLSSTADTDSDRRRLEDRVRRSLRKLKGDSKVKDYAKGLWSEVSASDEEHPPTVKDLREKEALTSNVDKTLEEIFGQKSPGFSRKPSRRDTTLRSSSVLVMPTENSGSRPGPVTPTDPAGRTVASLRTGRGLRTSTFLACDRTVHAKSIDAATGTGRAAPPPQVLAYSHDTPLKLGRGNTICPLQTTCRLDAATGRAGTTPARSPDDIDTGTARTTQALHPLDHHAGPAEVRRAVPRKP</sequence>
<gene>
    <name evidence="2" type="primary">Hypp3490</name>
    <name evidence="2" type="ORF">BLAG_LOCUS20217</name>
</gene>